<keyword evidence="8" id="KW-1185">Reference proteome</keyword>
<proteinExistence type="predicted"/>
<feature type="compositionally biased region" description="Pro residues" evidence="5">
    <location>
        <begin position="364"/>
        <end position="376"/>
    </location>
</feature>
<reference evidence="7" key="1">
    <citation type="journal article" date="2020" name="Stud. Mycol.">
        <title>101 Dothideomycetes genomes: a test case for predicting lifestyles and emergence of pathogens.</title>
        <authorList>
            <person name="Haridas S."/>
            <person name="Albert R."/>
            <person name="Binder M."/>
            <person name="Bloem J."/>
            <person name="Labutti K."/>
            <person name="Salamov A."/>
            <person name="Andreopoulos B."/>
            <person name="Baker S."/>
            <person name="Barry K."/>
            <person name="Bills G."/>
            <person name="Bluhm B."/>
            <person name="Cannon C."/>
            <person name="Castanera R."/>
            <person name="Culley D."/>
            <person name="Daum C."/>
            <person name="Ezra D."/>
            <person name="Gonzalez J."/>
            <person name="Henrissat B."/>
            <person name="Kuo A."/>
            <person name="Liang C."/>
            <person name="Lipzen A."/>
            <person name="Lutzoni F."/>
            <person name="Magnuson J."/>
            <person name="Mondo S."/>
            <person name="Nolan M."/>
            <person name="Ohm R."/>
            <person name="Pangilinan J."/>
            <person name="Park H.-J."/>
            <person name="Ramirez L."/>
            <person name="Alfaro M."/>
            <person name="Sun H."/>
            <person name="Tritt A."/>
            <person name="Yoshinaga Y."/>
            <person name="Zwiers L.-H."/>
            <person name="Turgeon B."/>
            <person name="Goodwin S."/>
            <person name="Spatafora J."/>
            <person name="Crous P."/>
            <person name="Grigoriev I."/>
        </authorList>
    </citation>
    <scope>NUCLEOTIDE SEQUENCE</scope>
    <source>
        <strain evidence="7">CBS 122368</strain>
    </source>
</reference>
<dbReference type="Proteomes" id="UP000800094">
    <property type="component" value="Unassembled WGS sequence"/>
</dbReference>
<feature type="region of interest" description="Disordered" evidence="5">
    <location>
        <begin position="1"/>
        <end position="21"/>
    </location>
</feature>
<dbReference type="GO" id="GO:0000122">
    <property type="term" value="P:negative regulation of transcription by RNA polymerase II"/>
    <property type="evidence" value="ECO:0007669"/>
    <property type="project" value="TreeGrafter"/>
</dbReference>
<sequence length="661" mass="72833">MLASRVLPPILRTPPPPAPPVATFFNIPRRYVKSNMQVGDNASRSPTEDVQSPRTLRKSSRIHELRSASTSSPVQRTKEQELPSSDSSSPTSGKKRVASYDEVNGAETVDGDSPTDPRPPPSASSTGSGELSGSVCLCQPEPKIPRPRNAFILYRQHHQHAIVARNPRLANPEISKIVGEQWKAESDEQKKVWQDLAQEEKARHHQQYPDYRYQPRRLGKPGSLPLNPSGQHTTVDKYRCPRCGGRSIKTPTSPFLSANNTPLLPPPNVSEGLTPTTRYLPMMSNLSLESPAHRRGPGPSSLSNIQVTSAAREDATMYSPLTPELKRRRYNNYATVTNGRRPEASYYSSGLARRDSLPPIHMRPSPPNTATMPPPRTPRDVRRGSVDLNVLVTNQHDQSRSVEAMVMSVPFPVKIKVLGRITPPLKDPGPTSPAIQVRGAIIAVEGDDAAAVGELTGWLNNFLAKDKEYSPRIAEPPKGPAANQKEVSFEDYLDLIKEWHGKSKEMIQYITTSLRPPASDSESEKKDPKGKKEDTQMKSPSLSPKPVVILPTYQLRASDAYASKIPIQDVYSPMDHWQWMATLWRGTVGPDLTIYVKSADKDSSAGSGIGGKLVELNDEVRCLTVQREKEGRFAEAALRRVGFEVSEWVRSVSVGGSGKSS</sequence>
<dbReference type="GeneID" id="54576049"/>
<dbReference type="PANTHER" id="PTHR10270:SF161">
    <property type="entry name" value="SEX-DETERMINING REGION Y PROTEIN"/>
    <property type="match status" value="1"/>
</dbReference>
<dbReference type="InterPro" id="IPR050140">
    <property type="entry name" value="SRY-related_HMG-box_TF-like"/>
</dbReference>
<feature type="DNA-binding region" description="HMG box" evidence="4">
    <location>
        <begin position="144"/>
        <end position="212"/>
    </location>
</feature>
<dbReference type="GO" id="GO:0030154">
    <property type="term" value="P:cell differentiation"/>
    <property type="evidence" value="ECO:0007669"/>
    <property type="project" value="TreeGrafter"/>
</dbReference>
<dbReference type="InterPro" id="IPR009071">
    <property type="entry name" value="HMG_box_dom"/>
</dbReference>
<evidence type="ECO:0000256" key="2">
    <source>
        <dbReference type="ARBA" id="ARBA00023125"/>
    </source>
</evidence>
<accession>A0A6A6J496</accession>
<dbReference type="FunFam" id="1.10.30.10:FF:000041">
    <property type="entry name" value="HMG box family protein"/>
    <property type="match status" value="1"/>
</dbReference>
<dbReference type="RefSeq" id="XP_033692245.1">
    <property type="nucleotide sequence ID" value="XM_033822719.1"/>
</dbReference>
<dbReference type="InterPro" id="IPR036910">
    <property type="entry name" value="HMG_box_dom_sf"/>
</dbReference>
<feature type="region of interest" description="Disordered" evidence="5">
    <location>
        <begin position="512"/>
        <end position="543"/>
    </location>
</feature>
<dbReference type="PROSITE" id="PS50118">
    <property type="entry name" value="HMG_BOX_2"/>
    <property type="match status" value="1"/>
</dbReference>
<name>A0A6A6J496_9PLEO</name>
<feature type="compositionally biased region" description="Pro residues" evidence="5">
    <location>
        <begin position="11"/>
        <end position="20"/>
    </location>
</feature>
<dbReference type="Gene3D" id="1.10.30.10">
    <property type="entry name" value="High mobility group box domain"/>
    <property type="match status" value="1"/>
</dbReference>
<evidence type="ECO:0000256" key="3">
    <source>
        <dbReference type="ARBA" id="ARBA00023163"/>
    </source>
</evidence>
<evidence type="ECO:0000256" key="5">
    <source>
        <dbReference type="SAM" id="MobiDB-lite"/>
    </source>
</evidence>
<feature type="domain" description="HMG box" evidence="6">
    <location>
        <begin position="144"/>
        <end position="212"/>
    </location>
</feature>
<dbReference type="GO" id="GO:0005634">
    <property type="term" value="C:nucleus"/>
    <property type="evidence" value="ECO:0007669"/>
    <property type="project" value="UniProtKB-UniRule"/>
</dbReference>
<dbReference type="OrthoDB" id="6247875at2759"/>
<feature type="region of interest" description="Disordered" evidence="5">
    <location>
        <begin position="355"/>
        <end position="379"/>
    </location>
</feature>
<feature type="compositionally biased region" description="Low complexity" evidence="5">
    <location>
        <begin position="1"/>
        <end position="10"/>
    </location>
</feature>
<feature type="compositionally biased region" description="Basic and acidic residues" evidence="5">
    <location>
        <begin position="522"/>
        <end position="536"/>
    </location>
</feature>
<dbReference type="Pfam" id="PF00505">
    <property type="entry name" value="HMG_box"/>
    <property type="match status" value="1"/>
</dbReference>
<keyword evidence="3" id="KW-0804">Transcription</keyword>
<feature type="compositionally biased region" description="Low complexity" evidence="5">
    <location>
        <begin position="83"/>
        <end position="92"/>
    </location>
</feature>
<evidence type="ECO:0000259" key="6">
    <source>
        <dbReference type="PROSITE" id="PS50118"/>
    </source>
</evidence>
<evidence type="ECO:0000313" key="8">
    <source>
        <dbReference type="Proteomes" id="UP000800094"/>
    </source>
</evidence>
<dbReference type="AlphaFoldDB" id="A0A6A6J496"/>
<evidence type="ECO:0000256" key="1">
    <source>
        <dbReference type="ARBA" id="ARBA00023015"/>
    </source>
</evidence>
<keyword evidence="4" id="KW-0539">Nucleus</keyword>
<dbReference type="CDD" id="cd01389">
    <property type="entry name" value="HMG-box_ROX1-like"/>
    <property type="match status" value="1"/>
</dbReference>
<dbReference type="PANTHER" id="PTHR10270">
    <property type="entry name" value="SOX TRANSCRIPTION FACTOR"/>
    <property type="match status" value="1"/>
</dbReference>
<dbReference type="SMART" id="SM00398">
    <property type="entry name" value="HMG"/>
    <property type="match status" value="1"/>
</dbReference>
<gene>
    <name evidence="7" type="ORF">BU26DRAFT_39295</name>
</gene>
<dbReference type="EMBL" id="ML987189">
    <property type="protein sequence ID" value="KAF2257241.1"/>
    <property type="molecule type" value="Genomic_DNA"/>
</dbReference>
<dbReference type="GO" id="GO:0000978">
    <property type="term" value="F:RNA polymerase II cis-regulatory region sequence-specific DNA binding"/>
    <property type="evidence" value="ECO:0007669"/>
    <property type="project" value="TreeGrafter"/>
</dbReference>
<feature type="region of interest" description="Disordered" evidence="5">
    <location>
        <begin position="35"/>
        <end position="140"/>
    </location>
</feature>
<keyword evidence="1" id="KW-0805">Transcription regulation</keyword>
<dbReference type="SUPFAM" id="SSF47095">
    <property type="entry name" value="HMG-box"/>
    <property type="match status" value="1"/>
</dbReference>
<dbReference type="GO" id="GO:0001228">
    <property type="term" value="F:DNA-binding transcription activator activity, RNA polymerase II-specific"/>
    <property type="evidence" value="ECO:0007669"/>
    <property type="project" value="TreeGrafter"/>
</dbReference>
<feature type="compositionally biased region" description="Polar residues" evidence="5">
    <location>
        <begin position="35"/>
        <end position="54"/>
    </location>
</feature>
<keyword evidence="2 4" id="KW-0238">DNA-binding</keyword>
<protein>
    <recommendedName>
        <fullName evidence="6">HMG box domain-containing protein</fullName>
    </recommendedName>
</protein>
<evidence type="ECO:0000256" key="4">
    <source>
        <dbReference type="PROSITE-ProRule" id="PRU00267"/>
    </source>
</evidence>
<organism evidence="7 8">
    <name type="scientific">Trematosphaeria pertusa</name>
    <dbReference type="NCBI Taxonomy" id="390896"/>
    <lineage>
        <taxon>Eukaryota</taxon>
        <taxon>Fungi</taxon>
        <taxon>Dikarya</taxon>
        <taxon>Ascomycota</taxon>
        <taxon>Pezizomycotina</taxon>
        <taxon>Dothideomycetes</taxon>
        <taxon>Pleosporomycetidae</taxon>
        <taxon>Pleosporales</taxon>
        <taxon>Massarineae</taxon>
        <taxon>Trematosphaeriaceae</taxon>
        <taxon>Trematosphaeria</taxon>
    </lineage>
</organism>
<evidence type="ECO:0000313" key="7">
    <source>
        <dbReference type="EMBL" id="KAF2257241.1"/>
    </source>
</evidence>